<evidence type="ECO:0000313" key="2">
    <source>
        <dbReference type="EMBL" id="KAA1101744.1"/>
    </source>
</evidence>
<dbReference type="AlphaFoldDB" id="A0A5B0PM70"/>
<dbReference type="Proteomes" id="UP000324748">
    <property type="component" value="Unassembled WGS sequence"/>
</dbReference>
<feature type="region of interest" description="Disordered" evidence="1">
    <location>
        <begin position="1"/>
        <end position="27"/>
    </location>
</feature>
<organism evidence="2 3">
    <name type="scientific">Puccinia graminis f. sp. tritici</name>
    <dbReference type="NCBI Taxonomy" id="56615"/>
    <lineage>
        <taxon>Eukaryota</taxon>
        <taxon>Fungi</taxon>
        <taxon>Dikarya</taxon>
        <taxon>Basidiomycota</taxon>
        <taxon>Pucciniomycotina</taxon>
        <taxon>Pucciniomycetes</taxon>
        <taxon>Pucciniales</taxon>
        <taxon>Pucciniaceae</taxon>
        <taxon>Puccinia</taxon>
    </lineage>
</organism>
<protein>
    <submittedName>
        <fullName evidence="2">Uncharacterized protein</fullName>
    </submittedName>
</protein>
<comment type="caution">
    <text evidence="2">The sequence shown here is derived from an EMBL/GenBank/DDBJ whole genome shotgun (WGS) entry which is preliminary data.</text>
</comment>
<name>A0A5B0PM70_PUCGR</name>
<evidence type="ECO:0000313" key="3">
    <source>
        <dbReference type="Proteomes" id="UP000324748"/>
    </source>
</evidence>
<dbReference type="OrthoDB" id="10573412at2759"/>
<proteinExistence type="predicted"/>
<dbReference type="EMBL" id="VSWC01000053">
    <property type="protein sequence ID" value="KAA1101744.1"/>
    <property type="molecule type" value="Genomic_DNA"/>
</dbReference>
<sequence length="53" mass="6100">MTDPPWSAKEKASEQSENDSLAMSYAPDDERMALQRVQTRLALNMGVCYYFRP</sequence>
<keyword evidence="3" id="KW-1185">Reference proteome</keyword>
<accession>A0A5B0PM70</accession>
<evidence type="ECO:0000256" key="1">
    <source>
        <dbReference type="SAM" id="MobiDB-lite"/>
    </source>
</evidence>
<gene>
    <name evidence="2" type="ORF">PGT21_029076</name>
</gene>
<reference evidence="2 3" key="1">
    <citation type="submission" date="2019-05" db="EMBL/GenBank/DDBJ databases">
        <title>Emergence of the Ug99 lineage of the wheat stem rust pathogen through somatic hybridization.</title>
        <authorList>
            <person name="Li F."/>
            <person name="Upadhyaya N.M."/>
            <person name="Sperschneider J."/>
            <person name="Matny O."/>
            <person name="Nguyen-Phuc H."/>
            <person name="Mago R."/>
            <person name="Raley C."/>
            <person name="Miller M.E."/>
            <person name="Silverstein K.A.T."/>
            <person name="Henningsen E."/>
            <person name="Hirsch C.D."/>
            <person name="Visser B."/>
            <person name="Pretorius Z.A."/>
            <person name="Steffenson B.J."/>
            <person name="Schwessinger B."/>
            <person name="Dodds P.N."/>
            <person name="Figueroa M."/>
        </authorList>
    </citation>
    <scope>NUCLEOTIDE SEQUENCE [LARGE SCALE GENOMIC DNA]</scope>
    <source>
        <strain evidence="2">21-0</strain>
    </source>
</reference>